<dbReference type="PANTHER" id="PTHR43162">
    <property type="match status" value="1"/>
</dbReference>
<reference evidence="2" key="1">
    <citation type="submission" date="2020-02" db="EMBL/GenBank/DDBJ databases">
        <authorList>
            <person name="Meier V. D."/>
        </authorList>
    </citation>
    <scope>NUCLEOTIDE SEQUENCE</scope>
    <source>
        <strain evidence="2">AVDCRST_MAG13</strain>
    </source>
</reference>
<dbReference type="InterPro" id="IPR051604">
    <property type="entry name" value="Ergot_Alk_Oxidoreductase"/>
</dbReference>
<evidence type="ECO:0000259" key="1">
    <source>
        <dbReference type="Pfam" id="PF05368"/>
    </source>
</evidence>
<dbReference type="SUPFAM" id="SSF51735">
    <property type="entry name" value="NAD(P)-binding Rossmann-fold domains"/>
    <property type="match status" value="1"/>
</dbReference>
<evidence type="ECO:0000313" key="2">
    <source>
        <dbReference type="EMBL" id="CAA9472202.1"/>
    </source>
</evidence>
<dbReference type="Pfam" id="PF05368">
    <property type="entry name" value="NmrA"/>
    <property type="match status" value="1"/>
</dbReference>
<proteinExistence type="predicted"/>
<dbReference type="InterPro" id="IPR008030">
    <property type="entry name" value="NmrA-like"/>
</dbReference>
<dbReference type="Gene3D" id="3.40.50.720">
    <property type="entry name" value="NAD(P)-binding Rossmann-like Domain"/>
    <property type="match status" value="1"/>
</dbReference>
<organism evidence="2">
    <name type="scientific">uncultured Solirubrobacteraceae bacterium</name>
    <dbReference type="NCBI Taxonomy" id="1162706"/>
    <lineage>
        <taxon>Bacteria</taxon>
        <taxon>Bacillati</taxon>
        <taxon>Actinomycetota</taxon>
        <taxon>Thermoleophilia</taxon>
        <taxon>Solirubrobacterales</taxon>
        <taxon>Solirubrobacteraceae</taxon>
        <taxon>environmental samples</taxon>
    </lineage>
</organism>
<dbReference type="Gene3D" id="3.90.25.10">
    <property type="entry name" value="UDP-galactose 4-epimerase, domain 1"/>
    <property type="match status" value="1"/>
</dbReference>
<dbReference type="PANTHER" id="PTHR43162:SF1">
    <property type="entry name" value="PRESTALK A DIFFERENTIATION PROTEIN A"/>
    <property type="match status" value="1"/>
</dbReference>
<feature type="domain" description="NmrA-like" evidence="1">
    <location>
        <begin position="123"/>
        <end position="256"/>
    </location>
</feature>
<dbReference type="InterPro" id="IPR036291">
    <property type="entry name" value="NAD(P)-bd_dom_sf"/>
</dbReference>
<gene>
    <name evidence="2" type="ORF">AVDCRST_MAG13-557</name>
</gene>
<name>A0A6J4RF42_9ACTN</name>
<accession>A0A6J4RF42</accession>
<dbReference type="AlphaFoldDB" id="A0A6J4RF42"/>
<protein>
    <recommendedName>
        <fullName evidence="1">NmrA-like domain-containing protein</fullName>
    </recommendedName>
</protein>
<sequence>MTGATAGGPPVTRILITGVRGKTGAPLAQRLVGRGGVDVLGGSSDPSSVAIDGVRPAALSWDEPSGWAAATDGVDAVYVVRPDRPDAAELVAGLVAGTPAHARVVLLSGQEADASPPDGWALEVEHAVRESGRGWTLLRPGWFMQVLTDPRFFRDQILAGTLPFSSAGASVAWIDTRDIASVAERALLEPGHAGRTYKLSGPEAVTLPQTAQALSRALGRPVAHVDLTIEEAVTGMEGFDRQLSTATFERLHAGVYAEVSDTVERVTGRPARTLQAFLADSWPASPSPEGTSPTPPT</sequence>
<dbReference type="EMBL" id="CADCVO010000081">
    <property type="protein sequence ID" value="CAA9472202.1"/>
    <property type="molecule type" value="Genomic_DNA"/>
</dbReference>